<name>A0ABQ9VVU7_SAGOE</name>
<dbReference type="PANTHER" id="PTHR19297">
    <property type="entry name" value="GLYCOSYLTRANSFERASE 14 FAMILY MEMBER"/>
    <property type="match status" value="1"/>
</dbReference>
<gene>
    <name evidence="1" type="primary">GCNT2_4</name>
    <name evidence="1" type="ORF">P7K49_007743</name>
</gene>
<accession>A0ABQ9VVU7</accession>
<keyword evidence="2" id="KW-1185">Reference proteome</keyword>
<organism evidence="1 2">
    <name type="scientific">Saguinus oedipus</name>
    <name type="common">Cotton-top tamarin</name>
    <name type="synonym">Oedipomidas oedipus</name>
    <dbReference type="NCBI Taxonomy" id="9490"/>
    <lineage>
        <taxon>Eukaryota</taxon>
        <taxon>Metazoa</taxon>
        <taxon>Chordata</taxon>
        <taxon>Craniata</taxon>
        <taxon>Vertebrata</taxon>
        <taxon>Euteleostomi</taxon>
        <taxon>Mammalia</taxon>
        <taxon>Eutheria</taxon>
        <taxon>Euarchontoglires</taxon>
        <taxon>Primates</taxon>
        <taxon>Haplorrhini</taxon>
        <taxon>Platyrrhini</taxon>
        <taxon>Cebidae</taxon>
        <taxon>Callitrichinae</taxon>
        <taxon>Saguinus</taxon>
    </lineage>
</organism>
<dbReference type="PANTHER" id="PTHR19297:SF183">
    <property type="entry name" value="N-ACETYLLACTOSAMINIDE BETA-1,6-N-ACETYLGLUCOSAMINYL-TRANSFERASE"/>
    <property type="match status" value="1"/>
</dbReference>
<sequence length="65" mass="7784">HYWRDMCVYGPGGLKWPYESSSMFTNKLELETYPLTVECLELRIREKTLNQSKAPVEPDWYLLQE</sequence>
<dbReference type="EMBL" id="JASSZA010000004">
    <property type="protein sequence ID" value="KAK2113477.1"/>
    <property type="molecule type" value="Genomic_DNA"/>
</dbReference>
<protein>
    <submittedName>
        <fullName evidence="1">N-acetyllactosaminide beta-1,6-N-acetylglucosaminyl-transferase</fullName>
    </submittedName>
</protein>
<feature type="non-terminal residue" evidence="1">
    <location>
        <position position="1"/>
    </location>
</feature>
<reference evidence="1 2" key="1">
    <citation type="submission" date="2023-05" db="EMBL/GenBank/DDBJ databases">
        <title>B98-5 Cell Line De Novo Hybrid Assembly: An Optical Mapping Approach.</title>
        <authorList>
            <person name="Kananen K."/>
            <person name="Auerbach J.A."/>
            <person name="Kautto E."/>
            <person name="Blachly J.S."/>
        </authorList>
    </citation>
    <scope>NUCLEOTIDE SEQUENCE [LARGE SCALE GENOMIC DNA]</scope>
    <source>
        <strain evidence="1">B95-8</strain>
        <tissue evidence="1">Cell line</tissue>
    </source>
</reference>
<comment type="caution">
    <text evidence="1">The sequence shown here is derived from an EMBL/GenBank/DDBJ whole genome shotgun (WGS) entry which is preliminary data.</text>
</comment>
<proteinExistence type="predicted"/>
<evidence type="ECO:0000313" key="2">
    <source>
        <dbReference type="Proteomes" id="UP001266305"/>
    </source>
</evidence>
<dbReference type="Proteomes" id="UP001266305">
    <property type="component" value="Unassembled WGS sequence"/>
</dbReference>
<evidence type="ECO:0000313" key="1">
    <source>
        <dbReference type="EMBL" id="KAK2113477.1"/>
    </source>
</evidence>